<keyword evidence="1" id="KW-1133">Transmembrane helix</keyword>
<dbReference type="AlphaFoldDB" id="D2QS88"/>
<reference evidence="2 3" key="1">
    <citation type="journal article" date="2010" name="Stand. Genomic Sci.">
        <title>Complete genome sequence of Spirosoma linguale type strain (1).</title>
        <authorList>
            <person name="Lail K."/>
            <person name="Sikorski J."/>
            <person name="Saunders E."/>
            <person name="Lapidus A."/>
            <person name="Glavina Del Rio T."/>
            <person name="Copeland A."/>
            <person name="Tice H."/>
            <person name="Cheng J.-F."/>
            <person name="Lucas S."/>
            <person name="Nolan M."/>
            <person name="Bruce D."/>
            <person name="Goodwin L."/>
            <person name="Pitluck S."/>
            <person name="Ivanova N."/>
            <person name="Mavromatis K."/>
            <person name="Ovchinnikova G."/>
            <person name="Pati A."/>
            <person name="Chen A."/>
            <person name="Palaniappan K."/>
            <person name="Land M."/>
            <person name="Hauser L."/>
            <person name="Chang Y.-J."/>
            <person name="Jeffries C.D."/>
            <person name="Chain P."/>
            <person name="Brettin T."/>
            <person name="Detter J.C."/>
            <person name="Schuetze A."/>
            <person name="Rohde M."/>
            <person name="Tindall B.J."/>
            <person name="Goeker M."/>
            <person name="Bristow J."/>
            <person name="Eisen J.A."/>
            <person name="Markowitz V."/>
            <person name="Hugenholtz P."/>
            <person name="Kyrpides N.C."/>
            <person name="Klenk H.-P."/>
            <person name="Chen F."/>
        </authorList>
    </citation>
    <scope>NUCLEOTIDE SEQUENCE [LARGE SCALE GENOMIC DNA]</scope>
    <source>
        <strain evidence="3">ATCC 33905 / DSM 74 / LMG 10896 / Claus 1</strain>
    </source>
</reference>
<dbReference type="Proteomes" id="UP000002028">
    <property type="component" value="Chromosome"/>
</dbReference>
<feature type="transmembrane region" description="Helical" evidence="1">
    <location>
        <begin position="86"/>
        <end position="104"/>
    </location>
</feature>
<sequence>MLSALSTFFYRISSWKTLLLGIVLYVPFPAYVLRNLEARMNVLAGQAVGPIDLLVGYDPLRIQQMVEAYGPEGRAVYAQGELTTDIAYPFIYTFLFCVILTLLFRHRKYNSFRLVNVLPVGILVFDLLENCCIVYLLKTFPNSPYVVSSLCSVLTNLKWIVTMIVLGLVVYGLVKLAIRSGQSRTRHGQMTH</sequence>
<proteinExistence type="predicted"/>
<dbReference type="HOGENOM" id="CLU_113725_0_0_10"/>
<feature type="transmembrane region" description="Helical" evidence="1">
    <location>
        <begin position="116"/>
        <end position="137"/>
    </location>
</feature>
<keyword evidence="1" id="KW-0472">Membrane</keyword>
<accession>D2QS88</accession>
<dbReference type="KEGG" id="sli:Slin_5705"/>
<name>D2QS88_SPILD</name>
<evidence type="ECO:0000313" key="3">
    <source>
        <dbReference type="Proteomes" id="UP000002028"/>
    </source>
</evidence>
<keyword evidence="3" id="KW-1185">Reference proteome</keyword>
<organism evidence="2 3">
    <name type="scientific">Spirosoma linguale (strain ATCC 33905 / DSM 74 / LMG 10896 / Claus 1)</name>
    <dbReference type="NCBI Taxonomy" id="504472"/>
    <lineage>
        <taxon>Bacteria</taxon>
        <taxon>Pseudomonadati</taxon>
        <taxon>Bacteroidota</taxon>
        <taxon>Cytophagia</taxon>
        <taxon>Cytophagales</taxon>
        <taxon>Cytophagaceae</taxon>
        <taxon>Spirosoma</taxon>
    </lineage>
</organism>
<evidence type="ECO:0000313" key="2">
    <source>
        <dbReference type="EMBL" id="ADB41670.1"/>
    </source>
</evidence>
<keyword evidence="1" id="KW-0812">Transmembrane</keyword>
<dbReference type="RefSeq" id="WP_012930162.1">
    <property type="nucleotide sequence ID" value="NC_013730.1"/>
</dbReference>
<dbReference type="eggNOG" id="ENOG5032UAK">
    <property type="taxonomic scope" value="Bacteria"/>
</dbReference>
<feature type="transmembrane region" description="Helical" evidence="1">
    <location>
        <begin position="157"/>
        <end position="178"/>
    </location>
</feature>
<dbReference type="EMBL" id="CP001769">
    <property type="protein sequence ID" value="ADB41670.1"/>
    <property type="molecule type" value="Genomic_DNA"/>
</dbReference>
<feature type="transmembrane region" description="Helical" evidence="1">
    <location>
        <begin position="12"/>
        <end position="33"/>
    </location>
</feature>
<evidence type="ECO:0000256" key="1">
    <source>
        <dbReference type="SAM" id="Phobius"/>
    </source>
</evidence>
<dbReference type="STRING" id="504472.Slin_5705"/>
<protein>
    <submittedName>
        <fullName evidence="2">Uncharacterized protein</fullName>
    </submittedName>
</protein>
<gene>
    <name evidence="2" type="ordered locus">Slin_5705</name>
</gene>